<reference evidence="1" key="1">
    <citation type="submission" date="2022-07" db="EMBL/GenBank/DDBJ databases">
        <title>Genome Sequence of Phlebia brevispora.</title>
        <authorList>
            <person name="Buettner E."/>
        </authorList>
    </citation>
    <scope>NUCLEOTIDE SEQUENCE</scope>
    <source>
        <strain evidence="1">MPL23</strain>
    </source>
</reference>
<accession>A0ACC1TF30</accession>
<proteinExistence type="predicted"/>
<protein>
    <submittedName>
        <fullName evidence="1">Uncharacterized protein</fullName>
    </submittedName>
</protein>
<comment type="caution">
    <text evidence="1">The sequence shown here is derived from an EMBL/GenBank/DDBJ whole genome shotgun (WGS) entry which is preliminary data.</text>
</comment>
<sequence length="302" mass="33275">MSASPYDASGLAFSILGSVGVAKMLGDYVHDKLPAQQMKELDEILNETTTLFQDAVEEGVLANVADFKVQTEENLENIRKLADRLRSQSNQAITYPAQVKTLVQGLSKKISRLTQRTVDLRARIGSISERERKKIEERALAEGGPTSTATEADVTTTLKFRGPQRLQDEFPTLISRHPTYGPYIVNHDRVLEDLKGQKKELEALPNPPKEEEVRHVELTSPEGETVTLDFEPVEMIVVDKGKGKAPAAGSLRETAVAHKDEKDFQEAIEDLTKALTKVDMELQVYANALGQKEGQAGPSGSH</sequence>
<name>A0ACC1TF30_9APHY</name>
<dbReference type="Proteomes" id="UP001148662">
    <property type="component" value="Unassembled WGS sequence"/>
</dbReference>
<dbReference type="EMBL" id="JANHOG010000006">
    <property type="protein sequence ID" value="KAJ3559867.1"/>
    <property type="molecule type" value="Genomic_DNA"/>
</dbReference>
<evidence type="ECO:0000313" key="2">
    <source>
        <dbReference type="Proteomes" id="UP001148662"/>
    </source>
</evidence>
<evidence type="ECO:0000313" key="1">
    <source>
        <dbReference type="EMBL" id="KAJ3559867.1"/>
    </source>
</evidence>
<organism evidence="1 2">
    <name type="scientific">Phlebia brevispora</name>
    <dbReference type="NCBI Taxonomy" id="194682"/>
    <lineage>
        <taxon>Eukaryota</taxon>
        <taxon>Fungi</taxon>
        <taxon>Dikarya</taxon>
        <taxon>Basidiomycota</taxon>
        <taxon>Agaricomycotina</taxon>
        <taxon>Agaricomycetes</taxon>
        <taxon>Polyporales</taxon>
        <taxon>Meruliaceae</taxon>
        <taxon>Phlebia</taxon>
    </lineage>
</organism>
<gene>
    <name evidence="1" type="ORF">NM688_g78</name>
</gene>
<keyword evidence="2" id="KW-1185">Reference proteome</keyword>